<dbReference type="SUPFAM" id="SSF56784">
    <property type="entry name" value="HAD-like"/>
    <property type="match status" value="1"/>
</dbReference>
<dbReference type="GO" id="GO:0008967">
    <property type="term" value="F:phosphoglycolate phosphatase activity"/>
    <property type="evidence" value="ECO:0007669"/>
    <property type="project" value="TreeGrafter"/>
</dbReference>
<dbReference type="KEGG" id="taci:TDSAC_1168"/>
<dbReference type="EMBL" id="CP020921">
    <property type="protein sequence ID" value="AWB10513.1"/>
    <property type="molecule type" value="Genomic_DNA"/>
</dbReference>
<dbReference type="InterPro" id="IPR006439">
    <property type="entry name" value="HAD-SF_hydro_IA"/>
</dbReference>
<dbReference type="Pfam" id="PF13419">
    <property type="entry name" value="HAD_2"/>
    <property type="match status" value="1"/>
</dbReference>
<dbReference type="CDD" id="cd01427">
    <property type="entry name" value="HAD_like"/>
    <property type="match status" value="1"/>
</dbReference>
<dbReference type="RefSeq" id="WP_108309307.1">
    <property type="nucleotide sequence ID" value="NZ_CP020921.1"/>
</dbReference>
<dbReference type="InterPro" id="IPR036412">
    <property type="entry name" value="HAD-like_sf"/>
</dbReference>
<keyword evidence="2" id="KW-1185">Reference proteome</keyword>
<dbReference type="Gene3D" id="3.40.50.1000">
    <property type="entry name" value="HAD superfamily/HAD-like"/>
    <property type="match status" value="1"/>
</dbReference>
<dbReference type="InterPro" id="IPR041492">
    <property type="entry name" value="HAD_2"/>
</dbReference>
<dbReference type="SFLD" id="SFLDG01129">
    <property type="entry name" value="C1.5:_HAD__Beta-PGM__Phosphata"/>
    <property type="match status" value="1"/>
</dbReference>
<dbReference type="PANTHER" id="PTHR43434">
    <property type="entry name" value="PHOSPHOGLYCOLATE PHOSPHATASE"/>
    <property type="match status" value="1"/>
</dbReference>
<dbReference type="OrthoDB" id="9797415at2"/>
<protein>
    <submittedName>
        <fullName evidence="1">Putative hydrolase of the HAD superfamily</fullName>
    </submittedName>
</protein>
<keyword evidence="1" id="KW-0378">Hydrolase</keyword>
<evidence type="ECO:0000313" key="1">
    <source>
        <dbReference type="EMBL" id="AWB10513.1"/>
    </source>
</evidence>
<dbReference type="PANTHER" id="PTHR43434:SF3">
    <property type="entry name" value="GMP_IMP NUCLEOTIDASE YRFG"/>
    <property type="match status" value="1"/>
</dbReference>
<evidence type="ECO:0000313" key="2">
    <source>
        <dbReference type="Proteomes" id="UP000244792"/>
    </source>
</evidence>
<dbReference type="SFLD" id="SFLDS00003">
    <property type="entry name" value="Haloacid_Dehalogenase"/>
    <property type="match status" value="1"/>
</dbReference>
<dbReference type="InterPro" id="IPR050155">
    <property type="entry name" value="HAD-like_hydrolase_sf"/>
</dbReference>
<organism evidence="1 2">
    <name type="scientific">Thermodesulfobium acidiphilum</name>
    <dbReference type="NCBI Taxonomy" id="1794699"/>
    <lineage>
        <taxon>Bacteria</taxon>
        <taxon>Pseudomonadati</taxon>
        <taxon>Thermodesulfobiota</taxon>
        <taxon>Thermodesulfobiia</taxon>
        <taxon>Thermodesulfobiales</taxon>
        <taxon>Thermodesulfobiaceae</taxon>
        <taxon>Thermodesulfobium</taxon>
    </lineage>
</organism>
<sequence>MYKKIINDIENIFLDFDGTIVHKEFDRYFWTEYVPLQYSIKNNLPLEDSKEKLYHLYNSYKGQLCWSDIDFWSSKLNLDIESLTQSISGLIKPSKGIYKFFSHAKKNNKRIFILTNAHKKTINIKLKRINIKKQIDKIITCFDLGYPKEHIGFWKKLKSQIEFDPARSVFIDDLEENLMQASKIGIKNVWLKVEEEEIKNITSKFFYFVSFENLL</sequence>
<dbReference type="NCBIfam" id="TIGR01509">
    <property type="entry name" value="HAD-SF-IA-v3"/>
    <property type="match status" value="1"/>
</dbReference>
<dbReference type="InterPro" id="IPR023214">
    <property type="entry name" value="HAD_sf"/>
</dbReference>
<dbReference type="GO" id="GO:0006281">
    <property type="term" value="P:DNA repair"/>
    <property type="evidence" value="ECO:0007669"/>
    <property type="project" value="TreeGrafter"/>
</dbReference>
<reference evidence="1 2" key="1">
    <citation type="submission" date="2017-04" db="EMBL/GenBank/DDBJ databases">
        <title>Genomic insights into metabolism of Thermodesulfobium acidiphilum.</title>
        <authorList>
            <person name="Toshchakov S.V."/>
            <person name="Frolov E.N."/>
            <person name="Kublanov I.V."/>
            <person name="Samarov N.I."/>
            <person name="Novikov A."/>
            <person name="Lebedinsky A.V."/>
            <person name="Bonch-Osmolovskaya E.A."/>
            <person name="Chernyh N.A."/>
        </authorList>
    </citation>
    <scope>NUCLEOTIDE SEQUENCE [LARGE SCALE GENOMIC DNA]</scope>
    <source>
        <strain evidence="1 2">3127-1</strain>
    </source>
</reference>
<gene>
    <name evidence="1" type="ORF">TDSAC_1168</name>
</gene>
<dbReference type="GO" id="GO:0005829">
    <property type="term" value="C:cytosol"/>
    <property type="evidence" value="ECO:0007669"/>
    <property type="project" value="TreeGrafter"/>
</dbReference>
<name>A0A2R4W117_THEAF</name>
<accession>A0A2R4W117</accession>
<dbReference type="Proteomes" id="UP000244792">
    <property type="component" value="Chromosome"/>
</dbReference>
<dbReference type="AlphaFoldDB" id="A0A2R4W117"/>
<proteinExistence type="predicted"/>